<keyword evidence="3" id="KW-1185">Reference proteome</keyword>
<feature type="region of interest" description="Disordered" evidence="1">
    <location>
        <begin position="159"/>
        <end position="180"/>
    </location>
</feature>
<protein>
    <submittedName>
        <fullName evidence="2">Uncharacterized protein</fullName>
    </submittedName>
</protein>
<reference evidence="2 3" key="1">
    <citation type="submission" date="2018-02" db="EMBL/GenBank/DDBJ databases">
        <title>The genomes of Aspergillus section Nigri reveals drivers in fungal speciation.</title>
        <authorList>
            <consortium name="DOE Joint Genome Institute"/>
            <person name="Vesth T.C."/>
            <person name="Nybo J."/>
            <person name="Theobald S."/>
            <person name="Brandl J."/>
            <person name="Frisvad J.C."/>
            <person name="Nielsen K.F."/>
            <person name="Lyhne E.K."/>
            <person name="Kogle M.E."/>
            <person name="Kuo A."/>
            <person name="Riley R."/>
            <person name="Clum A."/>
            <person name="Nolan M."/>
            <person name="Lipzen A."/>
            <person name="Salamov A."/>
            <person name="Henrissat B."/>
            <person name="Wiebenga A."/>
            <person name="De vries R.P."/>
            <person name="Grigoriev I.V."/>
            <person name="Mortensen U.H."/>
            <person name="Andersen M.R."/>
            <person name="Baker S.E."/>
        </authorList>
    </citation>
    <scope>NUCLEOTIDE SEQUENCE [LARGE SCALE GENOMIC DNA]</scope>
    <source>
        <strain evidence="2 3">CBS 121593</strain>
    </source>
</reference>
<dbReference type="RefSeq" id="XP_025572322.1">
    <property type="nucleotide sequence ID" value="XM_025713918.1"/>
</dbReference>
<dbReference type="AlphaFoldDB" id="A0A395GRZ4"/>
<evidence type="ECO:0000313" key="2">
    <source>
        <dbReference type="EMBL" id="RAK97994.1"/>
    </source>
</evidence>
<dbReference type="Proteomes" id="UP000249402">
    <property type="component" value="Unassembled WGS sequence"/>
</dbReference>
<organism evidence="2 3">
    <name type="scientific">Aspergillus ibericus CBS 121593</name>
    <dbReference type="NCBI Taxonomy" id="1448316"/>
    <lineage>
        <taxon>Eukaryota</taxon>
        <taxon>Fungi</taxon>
        <taxon>Dikarya</taxon>
        <taxon>Ascomycota</taxon>
        <taxon>Pezizomycotina</taxon>
        <taxon>Eurotiomycetes</taxon>
        <taxon>Eurotiomycetidae</taxon>
        <taxon>Eurotiales</taxon>
        <taxon>Aspergillaceae</taxon>
        <taxon>Aspergillus</taxon>
        <taxon>Aspergillus subgen. Circumdati</taxon>
    </lineage>
</organism>
<proteinExistence type="predicted"/>
<sequence length="193" mass="21531">MSPHPAYELGVSQITGTDQGYYGRGVYPSTPSTHELLSSCSRKGGPCSCKPYRIHGCIQVGTAAAKTPTRSIYVLKMCRELAPLATYIVLGQCQSETPHRAGAMLNQGITLQMRLLVPTLDLQLQIPSMKHNSNNMTFEVSSLIFHNLPLPYENNLSNARQPDVKYPTPHEANQPLDLPKLRNEHRFPRYTCH</sequence>
<gene>
    <name evidence="2" type="ORF">BO80DRAFT_167440</name>
</gene>
<name>A0A395GRZ4_9EURO</name>
<dbReference type="GeneID" id="37218783"/>
<dbReference type="VEuPathDB" id="FungiDB:BO80DRAFT_167440"/>
<evidence type="ECO:0000256" key="1">
    <source>
        <dbReference type="SAM" id="MobiDB-lite"/>
    </source>
</evidence>
<dbReference type="EMBL" id="KZ824457">
    <property type="protein sequence ID" value="RAK97994.1"/>
    <property type="molecule type" value="Genomic_DNA"/>
</dbReference>
<accession>A0A395GRZ4</accession>
<evidence type="ECO:0000313" key="3">
    <source>
        <dbReference type="Proteomes" id="UP000249402"/>
    </source>
</evidence>